<feature type="region of interest" description="Disordered" evidence="1">
    <location>
        <begin position="66"/>
        <end position="93"/>
    </location>
</feature>
<dbReference type="InParanoid" id="A0A6I9QKJ5"/>
<dbReference type="PANTHER" id="PTHR34120">
    <property type="entry name" value="EXPRESSED PROTEIN"/>
    <property type="match status" value="1"/>
</dbReference>
<evidence type="ECO:0000313" key="3">
    <source>
        <dbReference type="RefSeq" id="XP_010909863.1"/>
    </source>
</evidence>
<feature type="compositionally biased region" description="Basic and acidic residues" evidence="1">
    <location>
        <begin position="214"/>
        <end position="223"/>
    </location>
</feature>
<protein>
    <submittedName>
        <fullName evidence="3">Uncharacterized protein LOC105035853</fullName>
    </submittedName>
</protein>
<feature type="compositionally biased region" description="Polar residues" evidence="1">
    <location>
        <begin position="70"/>
        <end position="81"/>
    </location>
</feature>
<feature type="region of interest" description="Disordered" evidence="1">
    <location>
        <begin position="133"/>
        <end position="156"/>
    </location>
</feature>
<dbReference type="PANTHER" id="PTHR34120:SF2">
    <property type="entry name" value="OS01G0860900 PROTEIN"/>
    <property type="match status" value="1"/>
</dbReference>
<dbReference type="FunCoup" id="A0A6I9QKJ5">
    <property type="interactions" value="1364"/>
</dbReference>
<sequence>MDIENLVCGGDCKVACETLAEAGGGEKRRHDPPPAAAEDPDFPAESFEVRIGDEIEWADLNAVYDRDNSTKGSTNPKSSHANPWAPAASNSQRFSGNLKAKPQIIGLPGKIHHSGYEGRSARRRPHVQIFPKKAAGGRGAGGGRKSTVPELEPGSPKVSCFGTVLSDRERERCLRERRGAVAAEEERAERGWSRVFAAIFRCGGGHRAVAKEVKEEEEKEKEITLPSKNIPAPAGRAPESPSPGIGGMRRFASGRRAASWGAEAEVEEHMAKSMPMDQVGA</sequence>
<feature type="region of interest" description="Disordered" evidence="1">
    <location>
        <begin position="22"/>
        <end position="43"/>
    </location>
</feature>
<dbReference type="RefSeq" id="XP_010909863.1">
    <property type="nucleotide sequence ID" value="XM_010911561.3"/>
</dbReference>
<keyword evidence="2" id="KW-1185">Reference proteome</keyword>
<evidence type="ECO:0000256" key="1">
    <source>
        <dbReference type="SAM" id="MobiDB-lite"/>
    </source>
</evidence>
<name>A0A6I9QKJ5_ELAGV</name>
<dbReference type="AlphaFoldDB" id="A0A6I9QKJ5"/>
<feature type="region of interest" description="Disordered" evidence="1">
    <location>
        <begin position="214"/>
        <end position="281"/>
    </location>
</feature>
<dbReference type="OrthoDB" id="696504at2759"/>
<proteinExistence type="predicted"/>
<dbReference type="Proteomes" id="UP000504607">
    <property type="component" value="Unplaced"/>
</dbReference>
<evidence type="ECO:0000313" key="2">
    <source>
        <dbReference type="Proteomes" id="UP000504607"/>
    </source>
</evidence>
<reference evidence="3" key="1">
    <citation type="submission" date="2025-08" db="UniProtKB">
        <authorList>
            <consortium name="RefSeq"/>
        </authorList>
    </citation>
    <scope>IDENTIFICATION</scope>
</reference>
<gene>
    <name evidence="3" type="primary">LOC105035853</name>
</gene>
<accession>A0A6I9QKJ5</accession>
<organism evidence="2 3">
    <name type="scientific">Elaeis guineensis var. tenera</name>
    <name type="common">Oil palm</name>
    <dbReference type="NCBI Taxonomy" id="51953"/>
    <lineage>
        <taxon>Eukaryota</taxon>
        <taxon>Viridiplantae</taxon>
        <taxon>Streptophyta</taxon>
        <taxon>Embryophyta</taxon>
        <taxon>Tracheophyta</taxon>
        <taxon>Spermatophyta</taxon>
        <taxon>Magnoliopsida</taxon>
        <taxon>Liliopsida</taxon>
        <taxon>Arecaceae</taxon>
        <taxon>Arecoideae</taxon>
        <taxon>Cocoseae</taxon>
        <taxon>Elaeidinae</taxon>
        <taxon>Elaeis</taxon>
    </lineage>
</organism>